<evidence type="ECO:0000313" key="1">
    <source>
        <dbReference type="EMBL" id="UOF89876.1"/>
    </source>
</evidence>
<accession>A0ABY4CH79</accession>
<name>A0ABY4CH79_9BACL</name>
<evidence type="ECO:0000313" key="2">
    <source>
        <dbReference type="Proteomes" id="UP000830167"/>
    </source>
</evidence>
<protein>
    <submittedName>
        <fullName evidence="1">DUF2953 domain-containing protein</fullName>
    </submittedName>
</protein>
<dbReference type="EMBL" id="CP089291">
    <property type="protein sequence ID" value="UOF89876.1"/>
    <property type="molecule type" value="Genomic_DNA"/>
</dbReference>
<dbReference type="Proteomes" id="UP000830167">
    <property type="component" value="Chromosome"/>
</dbReference>
<gene>
    <name evidence="1" type="ORF">LSG31_18680</name>
</gene>
<reference evidence="1" key="1">
    <citation type="submission" date="2021-12" db="EMBL/GenBank/DDBJ databases">
        <title>Alicyclobacillaceae gen. nov., sp. nov., isolated from chalcocite enrichment system.</title>
        <authorList>
            <person name="Jiang Z."/>
        </authorList>
    </citation>
    <scope>NUCLEOTIDE SEQUENCE</scope>
    <source>
        <strain evidence="1">MYW30-H2</strain>
    </source>
</reference>
<dbReference type="Pfam" id="PF11167">
    <property type="entry name" value="DUF2953"/>
    <property type="match status" value="1"/>
</dbReference>
<sequence>MNWLWGGIALLLALLFFCVILPVSVRVQVLKQEQLERIYVELRMLFGLIRIHHEIPFVTLKQMFRTFSFQSKIKQKILVGSTGVTNNKHKDQSMTYESHTHSSITVTVEKIKEWFQILQSVRDFLQQYNSMLLRMLKMIHIDKWHWKTAIGTGDAAEAGILCGGLWAVKSSVTGILYHFLTVKEKPVIEVYPDFHRRLLQIQFDCIIHIWVGQAIVAGVKLGYIWLRGGLPWQNIQSKG</sequence>
<keyword evidence="2" id="KW-1185">Reference proteome</keyword>
<dbReference type="InterPro" id="IPR021338">
    <property type="entry name" value="DUF2953"/>
</dbReference>
<proteinExistence type="predicted"/>
<dbReference type="RefSeq" id="WP_347436569.1">
    <property type="nucleotide sequence ID" value="NZ_CP089291.1"/>
</dbReference>
<organism evidence="1 2">
    <name type="scientific">Fodinisporobacter ferrooxydans</name>
    <dbReference type="NCBI Taxonomy" id="2901836"/>
    <lineage>
        <taxon>Bacteria</taxon>
        <taxon>Bacillati</taxon>
        <taxon>Bacillota</taxon>
        <taxon>Bacilli</taxon>
        <taxon>Bacillales</taxon>
        <taxon>Alicyclobacillaceae</taxon>
        <taxon>Fodinisporobacter</taxon>
    </lineage>
</organism>